<protein>
    <submittedName>
        <fullName evidence="4">SDR family oxidoreductase</fullName>
    </submittedName>
</protein>
<keyword evidence="5" id="KW-1185">Reference proteome</keyword>
<dbReference type="Proteomes" id="UP000755104">
    <property type="component" value="Unassembled WGS sequence"/>
</dbReference>
<keyword evidence="2" id="KW-0560">Oxidoreductase</keyword>
<reference evidence="4 5" key="1">
    <citation type="submission" date="2021-08" db="EMBL/GenBank/DDBJ databases">
        <title>Comparative Genomics Analysis of the Genus Qipengyuania Reveals Extensive Genetic Diversity and Metabolic Versatility, Including the Description of Fifteen Novel Species.</title>
        <authorList>
            <person name="Liu Y."/>
        </authorList>
    </citation>
    <scope>NUCLEOTIDE SEQUENCE [LARGE SCALE GENOMIC DNA]</scope>
    <source>
        <strain evidence="4 5">6D47A</strain>
    </source>
</reference>
<dbReference type="InterPro" id="IPR002347">
    <property type="entry name" value="SDR_fam"/>
</dbReference>
<accession>A0ABS7J5S1</accession>
<comment type="caution">
    <text evidence="4">The sequence shown here is derived from an EMBL/GenBank/DDBJ whole genome shotgun (WGS) entry which is preliminary data.</text>
</comment>
<dbReference type="RefSeq" id="WP_221555609.1">
    <property type="nucleotide sequence ID" value="NZ_JAIGNO010000002.1"/>
</dbReference>
<dbReference type="InterPro" id="IPR057326">
    <property type="entry name" value="KR_dom"/>
</dbReference>
<dbReference type="Pfam" id="PF13561">
    <property type="entry name" value="adh_short_C2"/>
    <property type="match status" value="1"/>
</dbReference>
<comment type="similarity">
    <text evidence="1">Belongs to the short-chain dehydrogenases/reductases (SDR) family.</text>
</comment>
<evidence type="ECO:0000256" key="2">
    <source>
        <dbReference type="ARBA" id="ARBA00023002"/>
    </source>
</evidence>
<evidence type="ECO:0000313" key="5">
    <source>
        <dbReference type="Proteomes" id="UP000755104"/>
    </source>
</evidence>
<dbReference type="SUPFAM" id="SSF51735">
    <property type="entry name" value="NAD(P)-binding Rossmann-fold domains"/>
    <property type="match status" value="1"/>
</dbReference>
<dbReference type="Gene3D" id="3.40.50.720">
    <property type="entry name" value="NAD(P)-binding Rossmann-like Domain"/>
    <property type="match status" value="1"/>
</dbReference>
<feature type="domain" description="Ketoreductase" evidence="3">
    <location>
        <begin position="9"/>
        <end position="178"/>
    </location>
</feature>
<organism evidence="4 5">
    <name type="scientific">Qipengyuania qiaonensis</name>
    <dbReference type="NCBI Taxonomy" id="2867240"/>
    <lineage>
        <taxon>Bacteria</taxon>
        <taxon>Pseudomonadati</taxon>
        <taxon>Pseudomonadota</taxon>
        <taxon>Alphaproteobacteria</taxon>
        <taxon>Sphingomonadales</taxon>
        <taxon>Erythrobacteraceae</taxon>
        <taxon>Qipengyuania</taxon>
    </lineage>
</organism>
<name>A0ABS7J5S1_9SPHN</name>
<proteinExistence type="inferred from homology"/>
<dbReference type="CDD" id="cd05233">
    <property type="entry name" value="SDR_c"/>
    <property type="match status" value="1"/>
</dbReference>
<sequence>MAMLTLADQRVCIVGGTAGMGLALARICAEQGADVVIGGRDGTKAARIAEETGPNVTGVAIDVLDAASVAACFAELGPVDHLVVTAAVVRPGPFRGLDDGDARATFDGKFWASYNCARLADVRTSILFFSGNLSSKPATGMVAVGAANAALEGLARGLAVELAPLRVNVISPGLISGTDAYAGMSGADREAMYAAKAAQLPTGRVGSPEDVGAMAFSFMVSKQATGSLVVVDGGAVIT</sequence>
<dbReference type="PRINTS" id="PR00081">
    <property type="entry name" value="GDHRDH"/>
</dbReference>
<gene>
    <name evidence="4" type="ORF">K3174_03630</name>
</gene>
<dbReference type="EMBL" id="JAIGNO010000002">
    <property type="protein sequence ID" value="MBX7481606.1"/>
    <property type="molecule type" value="Genomic_DNA"/>
</dbReference>
<dbReference type="InterPro" id="IPR036291">
    <property type="entry name" value="NAD(P)-bd_dom_sf"/>
</dbReference>
<dbReference type="InterPro" id="IPR051122">
    <property type="entry name" value="SDR_DHRS6-like"/>
</dbReference>
<evidence type="ECO:0000256" key="1">
    <source>
        <dbReference type="ARBA" id="ARBA00006484"/>
    </source>
</evidence>
<evidence type="ECO:0000259" key="3">
    <source>
        <dbReference type="SMART" id="SM00822"/>
    </source>
</evidence>
<evidence type="ECO:0000313" key="4">
    <source>
        <dbReference type="EMBL" id="MBX7481606.1"/>
    </source>
</evidence>
<dbReference type="SMART" id="SM00822">
    <property type="entry name" value="PKS_KR"/>
    <property type="match status" value="1"/>
</dbReference>
<dbReference type="PANTHER" id="PTHR43477">
    <property type="entry name" value="DIHYDROANTICAPSIN 7-DEHYDROGENASE"/>
    <property type="match status" value="1"/>
</dbReference>
<dbReference type="PANTHER" id="PTHR43477:SF1">
    <property type="entry name" value="DIHYDROANTICAPSIN 7-DEHYDROGENASE"/>
    <property type="match status" value="1"/>
</dbReference>